<comment type="caution">
    <text evidence="3">The sequence shown here is derived from an EMBL/GenBank/DDBJ whole genome shotgun (WGS) entry which is preliminary data.</text>
</comment>
<dbReference type="Pfam" id="PF14410">
    <property type="entry name" value="GH-E"/>
    <property type="match status" value="1"/>
</dbReference>
<gene>
    <name evidence="3" type="ORF">ADA01nite_23450</name>
</gene>
<reference evidence="3 4" key="1">
    <citation type="submission" date="2019-07" db="EMBL/GenBank/DDBJ databases">
        <title>Whole genome shotgun sequence of Aneurinibacillus danicus NBRC 102444.</title>
        <authorList>
            <person name="Hosoyama A."/>
            <person name="Uohara A."/>
            <person name="Ohji S."/>
            <person name="Ichikawa N."/>
        </authorList>
    </citation>
    <scope>NUCLEOTIDE SEQUENCE [LARGE SCALE GENOMIC DNA]</scope>
    <source>
        <strain evidence="3 4">NBRC 102444</strain>
    </source>
</reference>
<evidence type="ECO:0000313" key="4">
    <source>
        <dbReference type="Proteomes" id="UP000321157"/>
    </source>
</evidence>
<feature type="region of interest" description="Disordered" evidence="1">
    <location>
        <begin position="357"/>
        <end position="402"/>
    </location>
</feature>
<dbReference type="AlphaFoldDB" id="A0A511V7F9"/>
<evidence type="ECO:0000256" key="1">
    <source>
        <dbReference type="SAM" id="MobiDB-lite"/>
    </source>
</evidence>
<dbReference type="EMBL" id="BJXX01000103">
    <property type="protein sequence ID" value="GEN34885.1"/>
    <property type="molecule type" value="Genomic_DNA"/>
</dbReference>
<dbReference type="InterPro" id="IPR026835">
    <property type="entry name" value="YqcG_C"/>
</dbReference>
<evidence type="ECO:0000259" key="2">
    <source>
        <dbReference type="Pfam" id="PF14410"/>
    </source>
</evidence>
<protein>
    <recommendedName>
        <fullName evidence="2">Toxin YqcG C-terminal domain-containing protein</fullName>
    </recommendedName>
</protein>
<proteinExistence type="predicted"/>
<feature type="domain" description="Toxin YqcG C-terminal" evidence="2">
    <location>
        <begin position="324"/>
        <end position="393"/>
    </location>
</feature>
<dbReference type="Proteomes" id="UP000321157">
    <property type="component" value="Unassembled WGS sequence"/>
</dbReference>
<evidence type="ECO:0000313" key="3">
    <source>
        <dbReference type="EMBL" id="GEN34885.1"/>
    </source>
</evidence>
<organism evidence="3 4">
    <name type="scientific">Aneurinibacillus danicus</name>
    <dbReference type="NCBI Taxonomy" id="267746"/>
    <lineage>
        <taxon>Bacteria</taxon>
        <taxon>Bacillati</taxon>
        <taxon>Bacillota</taxon>
        <taxon>Bacilli</taxon>
        <taxon>Bacillales</taxon>
        <taxon>Paenibacillaceae</taxon>
        <taxon>Aneurinibacillus group</taxon>
        <taxon>Aneurinibacillus</taxon>
    </lineage>
</organism>
<keyword evidence="4" id="KW-1185">Reference proteome</keyword>
<accession>A0A511V7F9</accession>
<name>A0A511V7F9_9BACL</name>
<sequence length="402" mass="44438">MKKTVSKVATTVKQKVLQVKKLVKSAVKATKAAIKKGIKATKTAAKKIVKATKAVVKKAAVQTKKFLNSAVKATKAVAKKTKEALKGAKQKATAFVKRKVGKVITRARKVKNNLSQSERIKQLKNDMRKALILSKSFGKGVWDGGKEAVTDTVELAKQLWYNPEQTVKNIGQSLKETYNKAEKFAGQMVEDPFGTTNKVIHGIQKKYDEFQKVSPEQRAYVIGKFGGNAGVSLVGAKGVSVVAKQTAKAVVRATPQAMEAISNERGSIAIGRNNRDKATQGTGEVAPPNPPRKLTLAEKIKYRRPSKFRKGVRDKVWDNAKDSDGKVRDPLTKKVMNKEEPWDMGHKPGYEFRKHQISAAERGISRKQFLDEHNNPDHYVPELPSSNRSHKLEDDTDSYLGP</sequence>
<feature type="compositionally biased region" description="Basic and acidic residues" evidence="1">
    <location>
        <begin position="368"/>
        <end position="380"/>
    </location>
</feature>
<feature type="region of interest" description="Disordered" evidence="1">
    <location>
        <begin position="269"/>
        <end position="293"/>
    </location>
</feature>